<evidence type="ECO:0000256" key="1">
    <source>
        <dbReference type="ARBA" id="ARBA00001936"/>
    </source>
</evidence>
<comment type="cofactor">
    <cofactor evidence="1">
        <name>Mn(2+)</name>
        <dbReference type="ChEBI" id="CHEBI:29035"/>
    </cofactor>
</comment>
<dbReference type="EMBL" id="JANBPY010001513">
    <property type="protein sequence ID" value="KAJ1959724.1"/>
    <property type="molecule type" value="Genomic_DNA"/>
</dbReference>
<evidence type="ECO:0000256" key="5">
    <source>
        <dbReference type="ARBA" id="ARBA00022679"/>
    </source>
</evidence>
<protein>
    <recommendedName>
        <fullName evidence="13">Poly(A) polymerase</fullName>
        <ecNumber evidence="13">2.7.7.19</ecNumber>
    </recommendedName>
</protein>
<dbReference type="FunFam" id="3.30.70.590:FF:000003">
    <property type="entry name" value="Poly(A) polymerase"/>
    <property type="match status" value="1"/>
</dbReference>
<feature type="binding site" evidence="15">
    <location>
        <position position="101"/>
    </location>
    <ligand>
        <name>Mg(2+)</name>
        <dbReference type="ChEBI" id="CHEBI:18420"/>
        <label>2</label>
        <note>catalytic</note>
    </ligand>
</feature>
<comment type="cofactor">
    <cofactor evidence="15">
        <name>Mg(2+)</name>
        <dbReference type="ChEBI" id="CHEBI:18420"/>
    </cofactor>
    <text evidence="15">Binds 2 magnesium ions. Also active with manganese.</text>
</comment>
<evidence type="ECO:0000256" key="13">
    <source>
        <dbReference type="PIRNR" id="PIRNR018425"/>
    </source>
</evidence>
<dbReference type="GO" id="GO:0005524">
    <property type="term" value="F:ATP binding"/>
    <property type="evidence" value="ECO:0007669"/>
    <property type="project" value="UniProtKB-UniRule"/>
</dbReference>
<evidence type="ECO:0000313" key="21">
    <source>
        <dbReference type="Proteomes" id="UP001150925"/>
    </source>
</evidence>
<evidence type="ECO:0000256" key="8">
    <source>
        <dbReference type="ARBA" id="ARBA00022840"/>
    </source>
</evidence>
<evidence type="ECO:0000256" key="3">
    <source>
        <dbReference type="ARBA" id="ARBA00010912"/>
    </source>
</evidence>
<dbReference type="FunFam" id="1.10.1410.10:FF:000001">
    <property type="entry name" value="Putative poly(A) polymerase gamma"/>
    <property type="match status" value="1"/>
</dbReference>
<evidence type="ECO:0000256" key="2">
    <source>
        <dbReference type="ARBA" id="ARBA00004123"/>
    </source>
</evidence>
<feature type="compositionally biased region" description="Polar residues" evidence="16">
    <location>
        <begin position="440"/>
        <end position="459"/>
    </location>
</feature>
<comment type="catalytic activity">
    <reaction evidence="13">
        <text>RNA(n) + ATP = RNA(n)-3'-adenine ribonucleotide + diphosphate</text>
        <dbReference type="Rhea" id="RHEA:11332"/>
        <dbReference type="Rhea" id="RHEA-COMP:14527"/>
        <dbReference type="Rhea" id="RHEA-COMP:17347"/>
        <dbReference type="ChEBI" id="CHEBI:30616"/>
        <dbReference type="ChEBI" id="CHEBI:33019"/>
        <dbReference type="ChEBI" id="CHEBI:140395"/>
        <dbReference type="ChEBI" id="CHEBI:173115"/>
        <dbReference type="EC" id="2.7.7.19"/>
    </reaction>
</comment>
<gene>
    <name evidence="20" type="primary">PAP1</name>
    <name evidence="20" type="ORF">IWQ62_004501</name>
</gene>
<dbReference type="SUPFAM" id="SSF55003">
    <property type="entry name" value="PAP/Archaeal CCA-adding enzyme, C-terminal domain"/>
    <property type="match status" value="1"/>
</dbReference>
<comment type="caution">
    <text evidence="20">The sequence shown here is derived from an EMBL/GenBank/DDBJ whole genome shotgun (WGS) entry which is preliminary data.</text>
</comment>
<dbReference type="Pfam" id="PF04928">
    <property type="entry name" value="PAP_central"/>
    <property type="match status" value="1"/>
</dbReference>
<evidence type="ECO:0000256" key="16">
    <source>
        <dbReference type="SAM" id="MobiDB-lite"/>
    </source>
</evidence>
<feature type="region of interest" description="Disordered" evidence="16">
    <location>
        <begin position="523"/>
        <end position="707"/>
    </location>
</feature>
<evidence type="ECO:0000256" key="9">
    <source>
        <dbReference type="ARBA" id="ARBA00022842"/>
    </source>
</evidence>
<evidence type="ECO:0000256" key="10">
    <source>
        <dbReference type="ARBA" id="ARBA00022884"/>
    </source>
</evidence>
<dbReference type="Gene3D" id="3.30.70.590">
    <property type="entry name" value="Poly(A) polymerase predicted RNA binding domain"/>
    <property type="match status" value="1"/>
</dbReference>
<evidence type="ECO:0000259" key="17">
    <source>
        <dbReference type="Pfam" id="PF04926"/>
    </source>
</evidence>
<evidence type="ECO:0000256" key="11">
    <source>
        <dbReference type="ARBA" id="ARBA00023211"/>
    </source>
</evidence>
<keyword evidence="4 13" id="KW-0507">mRNA processing</keyword>
<keyword evidence="12 13" id="KW-0539">Nucleus</keyword>
<feature type="binding site" evidence="14">
    <location>
        <position position="216"/>
    </location>
    <ligand>
        <name>ATP</name>
        <dbReference type="ChEBI" id="CHEBI:30616"/>
    </ligand>
</feature>
<dbReference type="GO" id="GO:0006397">
    <property type="term" value="P:mRNA processing"/>
    <property type="evidence" value="ECO:0007669"/>
    <property type="project" value="UniProtKB-KW"/>
</dbReference>
<dbReference type="InterPro" id="IPR007010">
    <property type="entry name" value="PolA_pol_RNA-bd_dom"/>
</dbReference>
<accession>A0A9W8ASF4</accession>
<evidence type="ECO:0000256" key="15">
    <source>
        <dbReference type="PIRSR" id="PIRSR018425-2"/>
    </source>
</evidence>
<dbReference type="GO" id="GO:1990817">
    <property type="term" value="F:poly(A) RNA polymerase activity"/>
    <property type="evidence" value="ECO:0007669"/>
    <property type="project" value="UniProtKB-UniRule"/>
</dbReference>
<sequence length="707" mass="78519">MFNPEKQKGVTRAISWNFPTEEELKLTDELDQTLHAAGLYESEEESRRREIVLGQLDKLVKDFVYKISISRNLSESMARAAGGKIFTFGSYRLGVHGAGADIDTLCVVPIHVTREDFFTVMYDMLKERPEVKELTSVPDAYVPVINMEYMGIPIDLLFARLYKPMIPADLDLSDNNLLKNLNEKCILSINGSRVTDSILSLVPDVDTFRMALRCIKYWAKQRGVYSNVMGFFGGVVWAMLVARVCQLYPNACAGAIVARFFKIMKGWTWPHPVLLKEIDDGPLHTRVWNPKIYHGDKAHRMPVITPAYPSMCATHNVSESTQKVIMGEFTKAFEVVEQIMIRKAPWEKLFEKNRFFHQYKYYLQVVASSDSEEKQLKWAGMVESRLRHLVGRLETVYDITIAHPYVKCFHRNVTCTDPEEAERVKQGIFSAKSKPLNATDAPSSQQPGETNNGGDTSPTFTIYTSTMYIGLGVRPKPANYPGPRKLDIVTPTADFIRIVHSWPDYDDATMGIAVRNVKSSDLPDEVFEGEPRPTSLKRTKPRQLVKENSTTSPEGELQSQPHKKLRSKQGQADETNQEPSGTTLTNGGSPTATTAQSPTGVASQEQPVEGSPPGTKPTETSDNVGDNGAPATQSVNGNLPTNGHVDSSTTVEKPTSSQPGTNTSTSVSPPLPRGTTQLKSNLGVNALRQTTPRHSSGIKLRLTKPLK</sequence>
<dbReference type="InterPro" id="IPR043519">
    <property type="entry name" value="NT_sf"/>
</dbReference>
<dbReference type="Gene3D" id="1.10.1410.10">
    <property type="match status" value="1"/>
</dbReference>
<keyword evidence="6 15" id="KW-0479">Metal-binding</keyword>
<dbReference type="OrthoDB" id="412748at2759"/>
<dbReference type="InterPro" id="IPR014492">
    <property type="entry name" value="PolyA_polymerase"/>
</dbReference>
<dbReference type="PANTHER" id="PTHR10682">
    <property type="entry name" value="POLY A POLYMERASE"/>
    <property type="match status" value="1"/>
</dbReference>
<keyword evidence="20" id="KW-0548">Nucleotidyltransferase</keyword>
<evidence type="ECO:0000259" key="19">
    <source>
        <dbReference type="Pfam" id="PF20750"/>
    </source>
</evidence>
<evidence type="ECO:0000259" key="18">
    <source>
        <dbReference type="Pfam" id="PF04928"/>
    </source>
</evidence>
<keyword evidence="11" id="KW-0464">Manganese</keyword>
<feature type="compositionally biased region" description="Polar residues" evidence="16">
    <location>
        <begin position="617"/>
        <end position="694"/>
    </location>
</feature>
<name>A0A9W8ASF4_9FUNG</name>
<keyword evidence="8 13" id="KW-0067">ATP-binding</keyword>
<dbReference type="GO" id="GO:0003723">
    <property type="term" value="F:RNA binding"/>
    <property type="evidence" value="ECO:0007669"/>
    <property type="project" value="UniProtKB-UniRule"/>
</dbReference>
<feature type="region of interest" description="Disordered" evidence="16">
    <location>
        <begin position="434"/>
        <end position="459"/>
    </location>
</feature>
<feature type="binding site" evidence="14">
    <location>
        <begin position="234"/>
        <end position="235"/>
    </location>
    <ligand>
        <name>ATP</name>
        <dbReference type="ChEBI" id="CHEBI:30616"/>
    </ligand>
</feature>
<feature type="binding site" evidence="14">
    <location>
        <begin position="101"/>
        <end position="103"/>
    </location>
    <ligand>
        <name>ATP</name>
        <dbReference type="ChEBI" id="CHEBI:30616"/>
    </ligand>
</feature>
<dbReference type="Pfam" id="PF04926">
    <property type="entry name" value="PAP_RNA-bind"/>
    <property type="match status" value="1"/>
</dbReference>
<feature type="compositionally biased region" description="Polar residues" evidence="16">
    <location>
        <begin position="568"/>
        <end position="606"/>
    </location>
</feature>
<dbReference type="Pfam" id="PF20750">
    <property type="entry name" value="PAP_NTPase"/>
    <property type="match status" value="1"/>
</dbReference>
<dbReference type="AlphaFoldDB" id="A0A9W8ASF4"/>
<feature type="compositionally biased region" description="Polar residues" evidence="16">
    <location>
        <begin position="546"/>
        <end position="560"/>
    </location>
</feature>
<dbReference type="FunFam" id="3.30.460.10:FF:000002">
    <property type="entry name" value="Poly(A) polymerase alpha, putative"/>
    <property type="match status" value="1"/>
</dbReference>
<dbReference type="GO" id="GO:0046872">
    <property type="term" value="F:metal ion binding"/>
    <property type="evidence" value="ECO:0007669"/>
    <property type="project" value="UniProtKB-KW"/>
</dbReference>
<reference evidence="20" key="1">
    <citation type="submission" date="2022-07" db="EMBL/GenBank/DDBJ databases">
        <title>Phylogenomic reconstructions and comparative analyses of Kickxellomycotina fungi.</title>
        <authorList>
            <person name="Reynolds N.K."/>
            <person name="Stajich J.E."/>
            <person name="Barry K."/>
            <person name="Grigoriev I.V."/>
            <person name="Crous P."/>
            <person name="Smith M.E."/>
        </authorList>
    </citation>
    <scope>NUCLEOTIDE SEQUENCE</scope>
    <source>
        <strain evidence="20">RSA 1196</strain>
    </source>
</reference>
<evidence type="ECO:0000256" key="12">
    <source>
        <dbReference type="ARBA" id="ARBA00023242"/>
    </source>
</evidence>
<dbReference type="InterPro" id="IPR007012">
    <property type="entry name" value="PolA_pol_cen_dom"/>
</dbReference>
<dbReference type="EC" id="2.7.7.19" evidence="13"/>
<feature type="binding site" evidence="14">
    <location>
        <begin position="88"/>
        <end position="90"/>
    </location>
    <ligand>
        <name>ATP</name>
        <dbReference type="ChEBI" id="CHEBI:30616"/>
    </ligand>
</feature>
<feature type="binding site" evidence="14">
    <location>
        <position position="155"/>
    </location>
    <ligand>
        <name>ATP</name>
        <dbReference type="ChEBI" id="CHEBI:30616"/>
    </ligand>
</feature>
<keyword evidence="5 13" id="KW-0808">Transferase</keyword>
<keyword evidence="10" id="KW-0694">RNA-binding</keyword>
<dbReference type="PANTHER" id="PTHR10682:SF10">
    <property type="entry name" value="POLYNUCLEOTIDE ADENYLYLTRANSFERASE"/>
    <property type="match status" value="1"/>
</dbReference>
<evidence type="ECO:0000313" key="20">
    <source>
        <dbReference type="EMBL" id="KAJ1959724.1"/>
    </source>
</evidence>
<evidence type="ECO:0000256" key="7">
    <source>
        <dbReference type="ARBA" id="ARBA00022741"/>
    </source>
</evidence>
<comment type="subcellular location">
    <subcellularLocation>
        <location evidence="2 13">Nucleus</location>
    </subcellularLocation>
</comment>
<feature type="domain" description="Poly(A) polymerase nucleotidyltransferase" evidence="19">
    <location>
        <begin position="9"/>
        <end position="202"/>
    </location>
</feature>
<feature type="binding site" evidence="15">
    <location>
        <position position="103"/>
    </location>
    <ligand>
        <name>Mg(2+)</name>
        <dbReference type="ChEBI" id="CHEBI:18420"/>
        <label>2</label>
        <note>catalytic</note>
    </ligand>
</feature>
<dbReference type="PIRSF" id="PIRSF018425">
    <property type="entry name" value="PolyA_polymerase"/>
    <property type="match status" value="1"/>
</dbReference>
<keyword evidence="21" id="KW-1185">Reference proteome</keyword>
<dbReference type="InterPro" id="IPR011068">
    <property type="entry name" value="NuclTrfase_I-like_C"/>
</dbReference>
<feature type="binding site" evidence="14">
    <location>
        <position position="225"/>
    </location>
    <ligand>
        <name>ATP</name>
        <dbReference type="ChEBI" id="CHEBI:30616"/>
    </ligand>
</feature>
<dbReference type="InterPro" id="IPR048840">
    <property type="entry name" value="PolA_pol_NTPase"/>
</dbReference>
<feature type="domain" description="Poly(A) polymerase RNA-binding" evidence="17">
    <location>
        <begin position="355"/>
        <end position="534"/>
    </location>
</feature>
<comment type="similarity">
    <text evidence="3 13">Belongs to the poly(A) polymerase family.</text>
</comment>
<dbReference type="Gene3D" id="3.30.460.10">
    <property type="entry name" value="Beta Polymerase, domain 2"/>
    <property type="match status" value="1"/>
</dbReference>
<dbReference type="GO" id="GO:0031123">
    <property type="term" value="P:RNA 3'-end processing"/>
    <property type="evidence" value="ECO:0007669"/>
    <property type="project" value="InterPro"/>
</dbReference>
<feature type="domain" description="Poly(A) polymerase central" evidence="18">
    <location>
        <begin position="207"/>
        <end position="352"/>
    </location>
</feature>
<proteinExistence type="inferred from homology"/>
<evidence type="ECO:0000256" key="4">
    <source>
        <dbReference type="ARBA" id="ARBA00022664"/>
    </source>
</evidence>
<evidence type="ECO:0000256" key="14">
    <source>
        <dbReference type="PIRSR" id="PIRSR018425-1"/>
    </source>
</evidence>
<dbReference type="SUPFAM" id="SSF81631">
    <property type="entry name" value="PAP/OAS1 substrate-binding domain"/>
    <property type="match status" value="1"/>
</dbReference>
<feature type="binding site" evidence="15">
    <location>
        <position position="103"/>
    </location>
    <ligand>
        <name>Mg(2+)</name>
        <dbReference type="ChEBI" id="CHEBI:18420"/>
        <label>1</label>
        <note>catalytic</note>
    </ligand>
</feature>
<dbReference type="Proteomes" id="UP001150925">
    <property type="component" value="Unassembled WGS sequence"/>
</dbReference>
<dbReference type="GO" id="GO:0005634">
    <property type="term" value="C:nucleus"/>
    <property type="evidence" value="ECO:0007669"/>
    <property type="project" value="UniProtKB-SubCell"/>
</dbReference>
<feature type="binding site" evidence="15">
    <location>
        <position position="155"/>
    </location>
    <ligand>
        <name>Mg(2+)</name>
        <dbReference type="ChEBI" id="CHEBI:18420"/>
        <label>2</label>
        <note>catalytic</note>
    </ligand>
</feature>
<dbReference type="CDD" id="cd05402">
    <property type="entry name" value="NT_PAP_TUTase"/>
    <property type="match status" value="1"/>
</dbReference>
<keyword evidence="9 15" id="KW-0460">Magnesium</keyword>
<comment type="function">
    <text evidence="13">Polymerase that creates the 3'-poly(A) tail of mRNA's.</text>
</comment>
<feature type="binding site" evidence="15">
    <location>
        <position position="101"/>
    </location>
    <ligand>
        <name>Mg(2+)</name>
        <dbReference type="ChEBI" id="CHEBI:18420"/>
        <label>1</label>
        <note>catalytic</note>
    </ligand>
</feature>
<organism evidence="20 21">
    <name type="scientific">Dispira parvispora</name>
    <dbReference type="NCBI Taxonomy" id="1520584"/>
    <lineage>
        <taxon>Eukaryota</taxon>
        <taxon>Fungi</taxon>
        <taxon>Fungi incertae sedis</taxon>
        <taxon>Zoopagomycota</taxon>
        <taxon>Kickxellomycotina</taxon>
        <taxon>Dimargaritomycetes</taxon>
        <taxon>Dimargaritales</taxon>
        <taxon>Dimargaritaceae</taxon>
        <taxon>Dispira</taxon>
    </lineage>
</organism>
<dbReference type="SUPFAM" id="SSF81301">
    <property type="entry name" value="Nucleotidyltransferase"/>
    <property type="match status" value="1"/>
</dbReference>
<keyword evidence="7 13" id="KW-0547">Nucleotide-binding</keyword>
<evidence type="ECO:0000256" key="6">
    <source>
        <dbReference type="ARBA" id="ARBA00022723"/>
    </source>
</evidence>